<name>A0ABS7SZJ4_9FIRM</name>
<feature type="compositionally biased region" description="Polar residues" evidence="4">
    <location>
        <begin position="944"/>
        <end position="958"/>
    </location>
</feature>
<reference evidence="9 10" key="1">
    <citation type="submission" date="2021-08" db="EMBL/GenBank/DDBJ databases">
        <title>FDA dAtabase for Regulatory Grade micrObial Sequences (FDA-ARGOS): Supporting development and validation of Infectious Disease Dx tests.</title>
        <authorList>
            <person name="Sproer C."/>
            <person name="Gronow S."/>
            <person name="Severitt S."/>
            <person name="Schroder I."/>
            <person name="Tallon L."/>
            <person name="Sadzewicz L."/>
            <person name="Zhao X."/>
            <person name="Boylan J."/>
            <person name="Ott S."/>
            <person name="Bowen H."/>
            <person name="Vavikolanu K."/>
            <person name="Hazen T."/>
            <person name="Aluvathingal J."/>
            <person name="Nadendla S."/>
            <person name="Lowell S."/>
            <person name="Myers T."/>
            <person name="Yan Y."/>
            <person name="Sichtig H."/>
        </authorList>
    </citation>
    <scope>NUCLEOTIDE SEQUENCE [LARGE SCALE GENOMIC DNA]</scope>
    <source>
        <strain evidence="9 10">FDAARGOS_1460</strain>
    </source>
</reference>
<evidence type="ECO:0000259" key="6">
    <source>
        <dbReference type="Pfam" id="PF02278"/>
    </source>
</evidence>
<dbReference type="PANTHER" id="PTHR38481:SF1">
    <property type="entry name" value="HYALURONATE LYASE"/>
    <property type="match status" value="1"/>
</dbReference>
<dbReference type="RefSeq" id="WP_223419615.1">
    <property type="nucleotide sequence ID" value="NZ_JAIPME010000002.1"/>
</dbReference>
<comment type="caution">
    <text evidence="9">The sequence shown here is derived from an EMBL/GenBank/DDBJ whole genome shotgun (WGS) entry which is preliminary data.</text>
</comment>
<evidence type="ECO:0000256" key="3">
    <source>
        <dbReference type="ARBA" id="ARBA00023239"/>
    </source>
</evidence>
<dbReference type="CDD" id="cd01083">
    <property type="entry name" value="GAG_Lyase"/>
    <property type="match status" value="1"/>
</dbReference>
<feature type="chain" id="PRO_5045837113" evidence="5">
    <location>
        <begin position="30"/>
        <end position="978"/>
    </location>
</feature>
<feature type="region of interest" description="Disordered" evidence="4">
    <location>
        <begin position="46"/>
        <end position="97"/>
    </location>
</feature>
<dbReference type="Pfam" id="PF02884">
    <property type="entry name" value="Lyase_8_C"/>
    <property type="match status" value="1"/>
</dbReference>
<evidence type="ECO:0000313" key="10">
    <source>
        <dbReference type="Proteomes" id="UP000734271"/>
    </source>
</evidence>
<evidence type="ECO:0000259" key="8">
    <source>
        <dbReference type="Pfam" id="PF08124"/>
    </source>
</evidence>
<evidence type="ECO:0000256" key="1">
    <source>
        <dbReference type="ARBA" id="ARBA00006699"/>
    </source>
</evidence>
<keyword evidence="2 5" id="KW-0732">Signal</keyword>
<dbReference type="EMBL" id="JAIPME010000002">
    <property type="protein sequence ID" value="MBZ2386958.1"/>
    <property type="molecule type" value="Genomic_DNA"/>
</dbReference>
<feature type="domain" description="Polysaccharide lyase family 8 central" evidence="6">
    <location>
        <begin position="478"/>
        <end position="739"/>
    </location>
</feature>
<dbReference type="SUPFAM" id="SSF49863">
    <property type="entry name" value="Hyaluronate lyase-like, C-terminal domain"/>
    <property type="match status" value="1"/>
</dbReference>
<dbReference type="GO" id="GO:0016829">
    <property type="term" value="F:lyase activity"/>
    <property type="evidence" value="ECO:0007669"/>
    <property type="project" value="UniProtKB-KW"/>
</dbReference>
<dbReference type="Gene3D" id="1.50.10.100">
    <property type="entry name" value="Chondroitin AC/alginate lyase"/>
    <property type="match status" value="1"/>
</dbReference>
<evidence type="ECO:0000256" key="4">
    <source>
        <dbReference type="SAM" id="MobiDB-lite"/>
    </source>
</evidence>
<feature type="compositionally biased region" description="Basic and acidic residues" evidence="4">
    <location>
        <begin position="848"/>
        <end position="942"/>
    </location>
</feature>
<dbReference type="SUPFAM" id="SSF48230">
    <property type="entry name" value="Chondroitin AC/alginate lyase"/>
    <property type="match status" value="1"/>
</dbReference>
<dbReference type="PANTHER" id="PTHR38481">
    <property type="entry name" value="HYALURONATE LYASE"/>
    <property type="match status" value="1"/>
</dbReference>
<dbReference type="InterPro" id="IPR011013">
    <property type="entry name" value="Gal_mutarotase_sf_dom"/>
</dbReference>
<feature type="compositionally biased region" description="Basic and acidic residues" evidence="4">
    <location>
        <begin position="46"/>
        <end position="70"/>
    </location>
</feature>
<sequence length="978" mass="111911">MIFKNNTYKKLVIGSILINTVLISSTAYANEENAILNEGTKIVEPELKNDAEKEDTSTDENLEKDSKADLEGSEETPAEMEKVSLDPQEEGKEEAKAEQKYKENIKAWANSFAGNSYYDKDDEKMAQLNEKMDTNIENTLKLVAEKNENNFWTDIEKYDQSKFITQSYRKIETLAKQYANPGSKYYKDEKVKKVIMDALEWEYNKNYNENLSINGNWWDYEIGTPRAINNTLSLIYDDLDQETINKYTKPINHFVPDPYKFRVTTGNPFNAKGGNLIDMGRVRIIAGFLQNDSEMVDGTIKALKQIYEIRDENIGSTEEGGNDGYYVDGSYVDHTNVAYNGAYGNVMLDGFSQLLPALINNTSFDTNEVDKIHDIIDKSFLPFLYRTQMMDMVRGRSISREKLQPHNSGAEVIRSIMRIADASDEARKTKYNSIIKDITTNNDYFDFSKNLNNFRDIFLYNKIKDQKLEPVKKENKIHIFNNMDKLVYNNADKNYALGFSMHSSRIKNFEYMNGENSKGWYTSDGVVYLYNQDLSHYSDNYWATVDHSALPSITEIKENRDSSTDKKNDKTERLLKSSFVGATKLDEKNASLAMDFNNWNDDIRLKKSWFILGDRVVFLGSDMENPNSKEVYTSIENRKLKEADQYKIYVNEKILEDEKTNEEGISKVFLESKNGANENIGYYFLNNKNLIVEKEHRQGSWSEVNKDGSKDKKENDFIKISQDHKDNTGYAYVMVPATSKDEFDKENIDDIKILANTNKVQAVFDETNNIWGISLFEDGEFKVNDELGLDKKGLYTIKKDGDKYVISYFDPSKTHTGEDLLVVKDGQTIKKPNHAKDYYLYEFVPKKADSKDNNNKKPGLDLPDDRVEKPEDKKPEGEMTEDNKTDGKVDGEKSEDNKTDGKEDGKKSEDNIAEKDKSEDNKADEKSGSIKIDEKILQEKPAKNTKSNASPKTGVSSSLGYIGLLTASALALLKKKEK</sequence>
<dbReference type="Proteomes" id="UP000734271">
    <property type="component" value="Unassembled WGS sequence"/>
</dbReference>
<dbReference type="SUPFAM" id="SSF74650">
    <property type="entry name" value="Galactose mutarotase-like"/>
    <property type="match status" value="1"/>
</dbReference>
<proteinExistence type="inferred from homology"/>
<dbReference type="InterPro" id="IPR011071">
    <property type="entry name" value="Lyase_8-like_C"/>
</dbReference>
<evidence type="ECO:0000259" key="7">
    <source>
        <dbReference type="Pfam" id="PF02884"/>
    </source>
</evidence>
<accession>A0ABS7SZJ4</accession>
<dbReference type="InterPro" id="IPR038970">
    <property type="entry name" value="Lyase_8"/>
</dbReference>
<gene>
    <name evidence="9" type="ORF">K8P03_06650</name>
</gene>
<comment type="similarity">
    <text evidence="1">Belongs to the polysaccharide lyase 8 family.</text>
</comment>
<feature type="compositionally biased region" description="Basic and acidic residues" evidence="4">
    <location>
        <begin position="79"/>
        <end position="97"/>
    </location>
</feature>
<dbReference type="Gene3D" id="2.60.220.10">
    <property type="entry name" value="Polysaccharide lyase family 8-like, C-terminal"/>
    <property type="match status" value="1"/>
</dbReference>
<keyword evidence="3 9" id="KW-0456">Lyase</keyword>
<dbReference type="InterPro" id="IPR008929">
    <property type="entry name" value="Chondroitin_lyas"/>
</dbReference>
<dbReference type="InterPro" id="IPR004103">
    <property type="entry name" value="Lyase_8_C"/>
</dbReference>
<organism evidence="9 10">
    <name type="scientific">Anaerococcus murdochii</name>
    <dbReference type="NCBI Taxonomy" id="411577"/>
    <lineage>
        <taxon>Bacteria</taxon>
        <taxon>Bacillati</taxon>
        <taxon>Bacillota</taxon>
        <taxon>Tissierellia</taxon>
        <taxon>Tissierellales</taxon>
        <taxon>Peptoniphilaceae</taxon>
        <taxon>Anaerococcus</taxon>
    </lineage>
</organism>
<feature type="signal peptide" evidence="5">
    <location>
        <begin position="1"/>
        <end position="29"/>
    </location>
</feature>
<evidence type="ECO:0000256" key="5">
    <source>
        <dbReference type="SAM" id="SignalP"/>
    </source>
</evidence>
<feature type="domain" description="Polysaccharide lyase 8 N-terminal alpha-helical" evidence="8">
    <location>
        <begin position="108"/>
        <end position="436"/>
    </location>
</feature>
<dbReference type="InterPro" id="IPR014718">
    <property type="entry name" value="GH-type_carb-bd"/>
</dbReference>
<feature type="domain" description="Polysaccharide lyase family 8 C-terminal" evidence="7">
    <location>
        <begin position="752"/>
        <end position="816"/>
    </location>
</feature>
<keyword evidence="10" id="KW-1185">Reference proteome</keyword>
<evidence type="ECO:0000313" key="9">
    <source>
        <dbReference type="EMBL" id="MBZ2386958.1"/>
    </source>
</evidence>
<dbReference type="InterPro" id="IPR012970">
    <property type="entry name" value="Lyase_8_alpha_N"/>
</dbReference>
<dbReference type="Pfam" id="PF08124">
    <property type="entry name" value="Lyase_8_N"/>
    <property type="match status" value="1"/>
</dbReference>
<protein>
    <submittedName>
        <fullName evidence="9">Polysaccharide lyase 8 family protein</fullName>
    </submittedName>
</protein>
<dbReference type="InterPro" id="IPR003159">
    <property type="entry name" value="Lyase_8_central_dom"/>
</dbReference>
<evidence type="ECO:0000256" key="2">
    <source>
        <dbReference type="ARBA" id="ARBA00022729"/>
    </source>
</evidence>
<dbReference type="Pfam" id="PF02278">
    <property type="entry name" value="Lyase_8"/>
    <property type="match status" value="1"/>
</dbReference>
<dbReference type="Gene3D" id="2.70.98.10">
    <property type="match status" value="1"/>
</dbReference>
<feature type="region of interest" description="Disordered" evidence="4">
    <location>
        <begin position="848"/>
        <end position="958"/>
    </location>
</feature>